<keyword evidence="2" id="KW-0808">Transferase</keyword>
<protein>
    <submittedName>
        <fullName evidence="2">SAM-dependent methyltransferase</fullName>
    </submittedName>
</protein>
<accession>A0A533Q8G8</accession>
<dbReference type="Gene3D" id="3.40.50.150">
    <property type="entry name" value="Vaccinia Virus protein VP39"/>
    <property type="match status" value="1"/>
</dbReference>
<dbReference type="EMBL" id="SULG01000072">
    <property type="protein sequence ID" value="TLD40912.1"/>
    <property type="molecule type" value="Genomic_DNA"/>
</dbReference>
<dbReference type="GO" id="GO:0008168">
    <property type="term" value="F:methyltransferase activity"/>
    <property type="evidence" value="ECO:0007669"/>
    <property type="project" value="UniProtKB-KW"/>
</dbReference>
<dbReference type="Gene3D" id="3.40.50.720">
    <property type="entry name" value="NAD(P)-binding Rossmann-like Domain"/>
    <property type="match status" value="1"/>
</dbReference>
<proteinExistence type="predicted"/>
<evidence type="ECO:0000259" key="1">
    <source>
        <dbReference type="Pfam" id="PF08484"/>
    </source>
</evidence>
<evidence type="ECO:0000313" key="3">
    <source>
        <dbReference type="Proteomes" id="UP000319783"/>
    </source>
</evidence>
<dbReference type="Pfam" id="PF08484">
    <property type="entry name" value="Methyltransf_14"/>
    <property type="match status" value="1"/>
</dbReference>
<dbReference type="Pfam" id="PF13489">
    <property type="entry name" value="Methyltransf_23"/>
    <property type="match status" value="1"/>
</dbReference>
<dbReference type="AlphaFoldDB" id="A0A533Q8G8"/>
<dbReference type="Proteomes" id="UP000319783">
    <property type="component" value="Unassembled WGS sequence"/>
</dbReference>
<name>A0A533Q8G8_9BACT</name>
<dbReference type="InterPro" id="IPR013691">
    <property type="entry name" value="MeTrfase_14"/>
</dbReference>
<comment type="caution">
    <text evidence="2">The sequence shown here is derived from an EMBL/GenBank/DDBJ whole genome shotgun (WGS) entry which is preliminary data.</text>
</comment>
<feature type="domain" description="C-methyltransferase" evidence="1">
    <location>
        <begin position="283"/>
        <end position="382"/>
    </location>
</feature>
<keyword evidence="2" id="KW-0489">Methyltransferase</keyword>
<gene>
    <name evidence="2" type="ORF">JETT_2832</name>
</gene>
<dbReference type="CDD" id="cd02440">
    <property type="entry name" value="AdoMet_MTases"/>
    <property type="match status" value="1"/>
</dbReference>
<dbReference type="GO" id="GO:0032259">
    <property type="term" value="P:methylation"/>
    <property type="evidence" value="ECO:0007669"/>
    <property type="project" value="UniProtKB-KW"/>
</dbReference>
<organism evidence="2 3">
    <name type="scientific">Candidatus Jettenia ecosi</name>
    <dbReference type="NCBI Taxonomy" id="2494326"/>
    <lineage>
        <taxon>Bacteria</taxon>
        <taxon>Pseudomonadati</taxon>
        <taxon>Planctomycetota</taxon>
        <taxon>Candidatus Brocadiia</taxon>
        <taxon>Candidatus Brocadiales</taxon>
        <taxon>Candidatus Brocadiaceae</taxon>
        <taxon>Candidatus Jettenia</taxon>
    </lineage>
</organism>
<sequence>MSANYICYTCGERDISIFCEMKNVPVHSVLLMPSREIAVNYPKGDIALGFCQNCGFISNVAFDPRMHEYSSRYEETQGFSPTFNTFHRNLANQLIRQHNLHNKDIIEIGCGKGEFLTMLCELGENRGVGFDPSYISERNQSEVRDRITFIRDFYSEKYASYHGDFICCKMTLEHIHLTADFVRTVRRSLENQQDTIVFFQVPDVIPILRGLGFWDIYYEHCSYFSRGSLARLFRRCGFDVINLTRDYNDQYLMIEARPGKGTNGTLFRDEDDFDELSKDVLYFSQNYQKQLDRWRDKFKEIKQSGKRAVIWGSGSKGVTFLTSLNITDEIEFVVDINPYKHGMYMPGTGHKIVGPVFLQEYKPDIAIVMNPIYCEEIQHDLQRRGLATELITVESE</sequence>
<reference evidence="2 3" key="1">
    <citation type="submission" date="2019-04" db="EMBL/GenBank/DDBJ databases">
        <title>Genome of a novel bacterium Candidatus Jettenia ecosi reconstructed from metagenome of an anammox bioreactor.</title>
        <authorList>
            <person name="Mardanov A.V."/>
            <person name="Beletsky A.V."/>
            <person name="Ravin N.V."/>
            <person name="Botchkova E.A."/>
            <person name="Litti Y.V."/>
            <person name="Nozhevnikova A.N."/>
        </authorList>
    </citation>
    <scope>NUCLEOTIDE SEQUENCE [LARGE SCALE GENOMIC DNA]</scope>
    <source>
        <strain evidence="2">J2</strain>
    </source>
</reference>
<dbReference type="SUPFAM" id="SSF53335">
    <property type="entry name" value="S-adenosyl-L-methionine-dependent methyltransferases"/>
    <property type="match status" value="1"/>
</dbReference>
<dbReference type="InterPro" id="IPR029063">
    <property type="entry name" value="SAM-dependent_MTases_sf"/>
</dbReference>
<evidence type="ECO:0000313" key="2">
    <source>
        <dbReference type="EMBL" id="TLD40912.1"/>
    </source>
</evidence>